<gene>
    <name evidence="2" type="ORF">NC653_007811</name>
    <name evidence="3" type="ORF">NC653_007815</name>
</gene>
<dbReference type="Proteomes" id="UP001164929">
    <property type="component" value="Chromosome 3"/>
</dbReference>
<organism evidence="2 4">
    <name type="scientific">Populus alba x Populus x berolinensis</name>
    <dbReference type="NCBI Taxonomy" id="444605"/>
    <lineage>
        <taxon>Eukaryota</taxon>
        <taxon>Viridiplantae</taxon>
        <taxon>Streptophyta</taxon>
        <taxon>Embryophyta</taxon>
        <taxon>Tracheophyta</taxon>
        <taxon>Spermatophyta</taxon>
        <taxon>Magnoliopsida</taxon>
        <taxon>eudicotyledons</taxon>
        <taxon>Gunneridae</taxon>
        <taxon>Pentapetalae</taxon>
        <taxon>rosids</taxon>
        <taxon>fabids</taxon>
        <taxon>Malpighiales</taxon>
        <taxon>Salicaceae</taxon>
        <taxon>Saliceae</taxon>
        <taxon>Populus</taxon>
    </lineage>
</organism>
<proteinExistence type="predicted"/>
<protein>
    <recommendedName>
        <fullName evidence="1">Retrovirus-related Pol polyprotein from transposon TNT 1-94-like beta-barrel domain-containing protein</fullName>
    </recommendedName>
</protein>
<name>A0AAD6W7Q5_9ROSI</name>
<sequence>MKVTWSDDLDSSSSDDKDHVANICFMAIDIDNKESREYGELFLDSASSRHIIKDYSLFSSISKINGRKVTFEDNLKGKVIGVSNIEAKSSPSIEKSAPVLVGLQTPDCRHLALRQANHRCPPRRATLKTHGSGLHWALGPNPRLLLQTQASGSEDPLRTP</sequence>
<comment type="caution">
    <text evidence="2">The sequence shown here is derived from an EMBL/GenBank/DDBJ whole genome shotgun (WGS) entry which is preliminary data.</text>
</comment>
<dbReference type="EMBL" id="JAQIZT010000003">
    <property type="protein sequence ID" value="KAJ7002450.1"/>
    <property type="molecule type" value="Genomic_DNA"/>
</dbReference>
<evidence type="ECO:0000313" key="2">
    <source>
        <dbReference type="EMBL" id="KAJ7002450.1"/>
    </source>
</evidence>
<evidence type="ECO:0000313" key="4">
    <source>
        <dbReference type="Proteomes" id="UP001164929"/>
    </source>
</evidence>
<feature type="domain" description="Retrovirus-related Pol polyprotein from transposon TNT 1-94-like beta-barrel" evidence="1">
    <location>
        <begin position="42"/>
        <end position="90"/>
    </location>
</feature>
<dbReference type="Pfam" id="PF22936">
    <property type="entry name" value="Pol_BBD"/>
    <property type="match status" value="1"/>
</dbReference>
<evidence type="ECO:0000313" key="3">
    <source>
        <dbReference type="EMBL" id="KAJ7002454.1"/>
    </source>
</evidence>
<dbReference type="EMBL" id="JAQIZT010000003">
    <property type="protein sequence ID" value="KAJ7002454.1"/>
    <property type="molecule type" value="Genomic_DNA"/>
</dbReference>
<keyword evidence="4" id="KW-1185">Reference proteome</keyword>
<accession>A0AAD6W7Q5</accession>
<dbReference type="InterPro" id="IPR054722">
    <property type="entry name" value="PolX-like_BBD"/>
</dbReference>
<dbReference type="AlphaFoldDB" id="A0AAD6W7Q5"/>
<evidence type="ECO:0000259" key="1">
    <source>
        <dbReference type="Pfam" id="PF22936"/>
    </source>
</evidence>
<reference evidence="2" key="1">
    <citation type="journal article" date="2023" name="Mol. Ecol. Resour.">
        <title>Chromosome-level genome assembly of a triploid poplar Populus alba 'Berolinensis'.</title>
        <authorList>
            <person name="Chen S."/>
            <person name="Yu Y."/>
            <person name="Wang X."/>
            <person name="Wang S."/>
            <person name="Zhang T."/>
            <person name="Zhou Y."/>
            <person name="He R."/>
            <person name="Meng N."/>
            <person name="Wang Y."/>
            <person name="Liu W."/>
            <person name="Liu Z."/>
            <person name="Liu J."/>
            <person name="Guo Q."/>
            <person name="Huang H."/>
            <person name="Sederoff R.R."/>
            <person name="Wang G."/>
            <person name="Qu G."/>
            <person name="Chen S."/>
        </authorList>
    </citation>
    <scope>NUCLEOTIDE SEQUENCE</scope>
    <source>
        <strain evidence="2">SC-2020</strain>
    </source>
</reference>